<evidence type="ECO:0000313" key="2">
    <source>
        <dbReference type="EMBL" id="MPV38726.1"/>
    </source>
</evidence>
<dbReference type="OrthoDB" id="3748241at2"/>
<dbReference type="InterPro" id="IPR025338">
    <property type="entry name" value="DUF4244"/>
</dbReference>
<gene>
    <name evidence="2" type="ORF">GB881_17055</name>
</gene>
<keyword evidence="1" id="KW-0472">Membrane</keyword>
<keyword evidence="1" id="KW-0812">Transmembrane</keyword>
<reference evidence="2 3" key="1">
    <citation type="submission" date="2019-10" db="EMBL/GenBank/DDBJ databases">
        <title>Georgenia wutianyii sp. nov. and Georgenia yuyongxinii sp. nov. isolated from plateau pika (Ochotona curzoniae) in the Qinghai-Tibet plateau of China.</title>
        <authorList>
            <person name="Tian Z."/>
        </authorList>
    </citation>
    <scope>NUCLEOTIDE SEQUENCE [LARGE SCALE GENOMIC DNA]</scope>
    <source>
        <strain evidence="2 3">JCM 19765</strain>
    </source>
</reference>
<dbReference type="Proteomes" id="UP000437709">
    <property type="component" value="Unassembled WGS sequence"/>
</dbReference>
<name>A0A6N7ERI7_9MICO</name>
<dbReference type="RefSeq" id="WP_152193639.1">
    <property type="nucleotide sequence ID" value="NZ_VUKD01000001.1"/>
</dbReference>
<comment type="caution">
    <text evidence="2">The sequence shown here is derived from an EMBL/GenBank/DDBJ whole genome shotgun (WGS) entry which is preliminary data.</text>
</comment>
<keyword evidence="1" id="KW-1133">Transmembrane helix</keyword>
<protein>
    <submittedName>
        <fullName evidence="2">DUF4244 domain-containing protein</fullName>
    </submittedName>
</protein>
<proteinExistence type="predicted"/>
<dbReference type="EMBL" id="WHPC01000104">
    <property type="protein sequence ID" value="MPV38726.1"/>
    <property type="molecule type" value="Genomic_DNA"/>
</dbReference>
<accession>A0A6N7ERI7</accession>
<keyword evidence="3" id="KW-1185">Reference proteome</keyword>
<organism evidence="2 3">
    <name type="scientific">Georgenia subflava</name>
    <dbReference type="NCBI Taxonomy" id="1622177"/>
    <lineage>
        <taxon>Bacteria</taxon>
        <taxon>Bacillati</taxon>
        <taxon>Actinomycetota</taxon>
        <taxon>Actinomycetes</taxon>
        <taxon>Micrococcales</taxon>
        <taxon>Bogoriellaceae</taxon>
        <taxon>Georgenia</taxon>
    </lineage>
</organism>
<feature type="transmembrane region" description="Helical" evidence="1">
    <location>
        <begin position="35"/>
        <end position="53"/>
    </location>
</feature>
<evidence type="ECO:0000313" key="3">
    <source>
        <dbReference type="Proteomes" id="UP000437709"/>
    </source>
</evidence>
<evidence type="ECO:0000256" key="1">
    <source>
        <dbReference type="SAM" id="Phobius"/>
    </source>
</evidence>
<sequence length="73" mass="7956">MRTVRHRWGRARVALGRRINGLRADGEAGMATAEYAIGTVAAASLASILLWILKSDWVRELIADLIRKALGLG</sequence>
<dbReference type="Pfam" id="PF14029">
    <property type="entry name" value="DUF4244"/>
    <property type="match status" value="1"/>
</dbReference>
<dbReference type="AlphaFoldDB" id="A0A6N7ERI7"/>